<evidence type="ECO:0000256" key="1">
    <source>
        <dbReference type="SAM" id="MobiDB-lite"/>
    </source>
</evidence>
<protein>
    <submittedName>
        <fullName evidence="3">Oxidoreductase</fullName>
    </submittedName>
</protein>
<name>A0A0N4Z552_PARTI</name>
<evidence type="ECO:0000313" key="3">
    <source>
        <dbReference type="WBParaSite" id="PTRK_0000215200.1"/>
    </source>
</evidence>
<organism evidence="2 3">
    <name type="scientific">Parastrongyloides trichosuri</name>
    <name type="common">Possum-specific nematode worm</name>
    <dbReference type="NCBI Taxonomy" id="131310"/>
    <lineage>
        <taxon>Eukaryota</taxon>
        <taxon>Metazoa</taxon>
        <taxon>Ecdysozoa</taxon>
        <taxon>Nematoda</taxon>
        <taxon>Chromadorea</taxon>
        <taxon>Rhabditida</taxon>
        <taxon>Tylenchina</taxon>
        <taxon>Panagrolaimomorpha</taxon>
        <taxon>Strongyloidoidea</taxon>
        <taxon>Strongyloididae</taxon>
        <taxon>Parastrongyloides</taxon>
    </lineage>
</organism>
<dbReference type="WBParaSite" id="PTRK_0000215200.1">
    <property type="protein sequence ID" value="PTRK_0000215200.1"/>
    <property type="gene ID" value="PTRK_0000215200"/>
</dbReference>
<feature type="compositionally biased region" description="Basic and acidic residues" evidence="1">
    <location>
        <begin position="233"/>
        <end position="244"/>
    </location>
</feature>
<dbReference type="Proteomes" id="UP000038045">
    <property type="component" value="Unplaced"/>
</dbReference>
<sequence>LADVAGGGFGTGQPALQRGDLLGRRGEAARGVGRGQLHAGGDFPTCGGLVDLGAVNAGAADFIDHGAAGFGADDGAFVDRTGQARFLGEGGHDGHGVVIGGQAALRTDVGVGVASARLFGRIGQHHAVGGLRRRRGQQQIARTGGARDFVQRLLVGGLAQQDGLADLAVGVGGRQHRLGAGLNFFRAGRLGLVARNPHGTRSDLSRISDARTGRGDCRGAWRPVVAPAAADGAEPHQPLRDRGWRGLGRRRRRAGDGGVA</sequence>
<proteinExistence type="predicted"/>
<dbReference type="AlphaFoldDB" id="A0A0N4Z552"/>
<feature type="region of interest" description="Disordered" evidence="1">
    <location>
        <begin position="228"/>
        <end position="260"/>
    </location>
</feature>
<keyword evidence="2" id="KW-1185">Reference proteome</keyword>
<evidence type="ECO:0000313" key="2">
    <source>
        <dbReference type="Proteomes" id="UP000038045"/>
    </source>
</evidence>
<accession>A0A0N4Z552</accession>
<reference evidence="3" key="1">
    <citation type="submission" date="2017-02" db="UniProtKB">
        <authorList>
            <consortium name="WormBaseParasite"/>
        </authorList>
    </citation>
    <scope>IDENTIFICATION</scope>
</reference>